<name>A0ABW5RHI4_9MICO</name>
<comment type="subunit">
    <text evidence="7">Monomer.</text>
</comment>
<dbReference type="PROSITE" id="PS00104">
    <property type="entry name" value="EPSP_SYNTHASE_1"/>
    <property type="match status" value="1"/>
</dbReference>
<dbReference type="PANTHER" id="PTHR21090">
    <property type="entry name" value="AROM/DEHYDROQUINATE SYNTHASE"/>
    <property type="match status" value="1"/>
</dbReference>
<organism evidence="10 11">
    <name type="scientific">Gulosibacter bifidus</name>
    <dbReference type="NCBI Taxonomy" id="272239"/>
    <lineage>
        <taxon>Bacteria</taxon>
        <taxon>Bacillati</taxon>
        <taxon>Actinomycetota</taxon>
        <taxon>Actinomycetes</taxon>
        <taxon>Micrococcales</taxon>
        <taxon>Microbacteriaceae</taxon>
        <taxon>Gulosibacter</taxon>
    </lineage>
</organism>
<dbReference type="HAMAP" id="MF_00210">
    <property type="entry name" value="EPSP_synth"/>
    <property type="match status" value="1"/>
</dbReference>
<evidence type="ECO:0000256" key="2">
    <source>
        <dbReference type="ARBA" id="ARBA00009948"/>
    </source>
</evidence>
<feature type="active site" description="Proton acceptor" evidence="7">
    <location>
        <position position="345"/>
    </location>
</feature>
<comment type="similarity">
    <text evidence="2 7">Belongs to the EPSP synthase family.</text>
</comment>
<evidence type="ECO:0000259" key="9">
    <source>
        <dbReference type="Pfam" id="PF00275"/>
    </source>
</evidence>
<dbReference type="Gene3D" id="3.65.10.10">
    <property type="entry name" value="Enolpyruvate transferase domain"/>
    <property type="match status" value="2"/>
</dbReference>
<reference evidence="11" key="1">
    <citation type="journal article" date="2019" name="Int. J. Syst. Evol. Microbiol.">
        <title>The Global Catalogue of Microorganisms (GCM) 10K type strain sequencing project: providing services to taxonomists for standard genome sequencing and annotation.</title>
        <authorList>
            <consortium name="The Broad Institute Genomics Platform"/>
            <consortium name="The Broad Institute Genome Sequencing Center for Infectious Disease"/>
            <person name="Wu L."/>
            <person name="Ma J."/>
        </authorList>
    </citation>
    <scope>NUCLEOTIDE SEQUENCE [LARGE SCALE GENOMIC DNA]</scope>
    <source>
        <strain evidence="11">TISTR 1511</strain>
    </source>
</reference>
<evidence type="ECO:0000256" key="8">
    <source>
        <dbReference type="SAM" id="MobiDB-lite"/>
    </source>
</evidence>
<dbReference type="GO" id="GO:0003866">
    <property type="term" value="F:3-phosphoshikimate 1-carboxyvinyltransferase activity"/>
    <property type="evidence" value="ECO:0007669"/>
    <property type="project" value="UniProtKB-EC"/>
</dbReference>
<keyword evidence="4 7" id="KW-0808">Transferase</keyword>
<feature type="binding site" evidence="7">
    <location>
        <position position="195"/>
    </location>
    <ligand>
        <name>3-phosphoshikimate</name>
        <dbReference type="ChEBI" id="CHEBI:145989"/>
    </ligand>
</feature>
<dbReference type="CDD" id="cd01556">
    <property type="entry name" value="EPSP_synthase"/>
    <property type="match status" value="1"/>
</dbReference>
<dbReference type="InterPro" id="IPR023193">
    <property type="entry name" value="EPSP_synthase_CS"/>
</dbReference>
<comment type="caution">
    <text evidence="7">Lacks conserved residue(s) required for the propagation of feature annotation.</text>
</comment>
<comment type="catalytic activity">
    <reaction evidence="6">
        <text>3-phosphoshikimate + phosphoenolpyruvate = 5-O-(1-carboxyvinyl)-3-phosphoshikimate + phosphate</text>
        <dbReference type="Rhea" id="RHEA:21256"/>
        <dbReference type="ChEBI" id="CHEBI:43474"/>
        <dbReference type="ChEBI" id="CHEBI:57701"/>
        <dbReference type="ChEBI" id="CHEBI:58702"/>
        <dbReference type="ChEBI" id="CHEBI:145989"/>
        <dbReference type="EC" id="2.5.1.19"/>
    </reaction>
    <physiologicalReaction direction="left-to-right" evidence="6">
        <dbReference type="Rhea" id="RHEA:21257"/>
    </physiologicalReaction>
</comment>
<feature type="binding site" evidence="7">
    <location>
        <position position="345"/>
    </location>
    <ligand>
        <name>3-phosphoshikimate</name>
        <dbReference type="ChEBI" id="CHEBI:145989"/>
    </ligand>
</feature>
<feature type="binding site" evidence="7">
    <location>
        <position position="442"/>
    </location>
    <ligand>
        <name>phosphoenolpyruvate</name>
        <dbReference type="ChEBI" id="CHEBI:58702"/>
    </ligand>
</feature>
<protein>
    <recommendedName>
        <fullName evidence="7">3-phosphoshikimate 1-carboxyvinyltransferase</fullName>
        <ecNumber evidence="7">2.5.1.19</ecNumber>
    </recommendedName>
    <alternativeName>
        <fullName evidence="7">5-enolpyruvylshikimate-3-phosphate synthase</fullName>
        <shortName evidence="7">EPSP synthase</shortName>
        <shortName evidence="7">EPSPS</shortName>
    </alternativeName>
</protein>
<dbReference type="PROSITE" id="PS00885">
    <property type="entry name" value="EPSP_SYNTHASE_2"/>
    <property type="match status" value="1"/>
</dbReference>
<feature type="binding site" evidence="7">
    <location>
        <position position="48"/>
    </location>
    <ligand>
        <name>3-phosphoshikimate</name>
        <dbReference type="ChEBI" id="CHEBI:145989"/>
    </ligand>
</feature>
<gene>
    <name evidence="7 10" type="primary">aroA</name>
    <name evidence="10" type="ORF">ACFSUQ_02120</name>
</gene>
<evidence type="ECO:0000313" key="11">
    <source>
        <dbReference type="Proteomes" id="UP001597453"/>
    </source>
</evidence>
<dbReference type="NCBIfam" id="TIGR01356">
    <property type="entry name" value="aroA"/>
    <property type="match status" value="1"/>
</dbReference>
<keyword evidence="11" id="KW-1185">Reference proteome</keyword>
<dbReference type="SUPFAM" id="SSF55205">
    <property type="entry name" value="EPT/RTPC-like"/>
    <property type="match status" value="1"/>
</dbReference>
<keyword evidence="5 7" id="KW-0057">Aromatic amino acid biosynthesis</keyword>
<evidence type="ECO:0000256" key="4">
    <source>
        <dbReference type="ARBA" id="ARBA00022679"/>
    </source>
</evidence>
<evidence type="ECO:0000256" key="1">
    <source>
        <dbReference type="ARBA" id="ARBA00004811"/>
    </source>
</evidence>
<evidence type="ECO:0000256" key="6">
    <source>
        <dbReference type="ARBA" id="ARBA00044633"/>
    </source>
</evidence>
<feature type="region of interest" description="Disordered" evidence="8">
    <location>
        <begin position="475"/>
        <end position="497"/>
    </location>
</feature>
<dbReference type="PIRSF" id="PIRSF000505">
    <property type="entry name" value="EPSPS"/>
    <property type="match status" value="1"/>
</dbReference>
<feature type="domain" description="Enolpyruvate transferase" evidence="9">
    <location>
        <begin position="32"/>
        <end position="450"/>
    </location>
</feature>
<feature type="binding site" evidence="7">
    <location>
        <position position="197"/>
    </location>
    <ligand>
        <name>phosphoenolpyruvate</name>
        <dbReference type="ChEBI" id="CHEBI:58702"/>
    </ligand>
</feature>
<feature type="binding site" evidence="7">
    <location>
        <position position="121"/>
    </location>
    <ligand>
        <name>phosphoenolpyruvate</name>
        <dbReference type="ChEBI" id="CHEBI:58702"/>
    </ligand>
</feature>
<dbReference type="InterPro" id="IPR006264">
    <property type="entry name" value="EPSP_synthase"/>
</dbReference>
<dbReference type="InterPro" id="IPR001986">
    <property type="entry name" value="Enolpyruvate_Tfrase_dom"/>
</dbReference>
<feature type="binding site" evidence="7">
    <location>
        <position position="52"/>
    </location>
    <ligand>
        <name>3-phosphoshikimate</name>
        <dbReference type="ChEBI" id="CHEBI:145989"/>
    </ligand>
</feature>
<accession>A0ABW5RHI4</accession>
<evidence type="ECO:0000313" key="10">
    <source>
        <dbReference type="EMBL" id="MFD2674100.1"/>
    </source>
</evidence>
<dbReference type="EMBL" id="JBHUNF010000001">
    <property type="protein sequence ID" value="MFD2674100.1"/>
    <property type="molecule type" value="Genomic_DNA"/>
</dbReference>
<feature type="binding site" evidence="7">
    <location>
        <position position="224"/>
    </location>
    <ligand>
        <name>3-phosphoshikimate</name>
        <dbReference type="ChEBI" id="CHEBI:145989"/>
    </ligand>
</feature>
<dbReference type="Pfam" id="PF00275">
    <property type="entry name" value="EPSP_synthase"/>
    <property type="match status" value="1"/>
</dbReference>
<evidence type="ECO:0000256" key="5">
    <source>
        <dbReference type="ARBA" id="ARBA00023141"/>
    </source>
</evidence>
<feature type="binding site" evidence="7">
    <location>
        <position position="149"/>
    </location>
    <ligand>
        <name>phosphoenolpyruvate</name>
        <dbReference type="ChEBI" id="CHEBI:58702"/>
    </ligand>
</feature>
<dbReference type="RefSeq" id="WP_083524351.1">
    <property type="nucleotide sequence ID" value="NZ_JBHUNF010000001.1"/>
</dbReference>
<feature type="compositionally biased region" description="Low complexity" evidence="8">
    <location>
        <begin position="479"/>
        <end position="491"/>
    </location>
</feature>
<feature type="binding site" evidence="7">
    <location>
        <position position="47"/>
    </location>
    <ligand>
        <name>phosphoenolpyruvate</name>
        <dbReference type="ChEBI" id="CHEBI:58702"/>
    </ligand>
</feature>
<feature type="binding site" evidence="7">
    <location>
        <position position="376"/>
    </location>
    <ligand>
        <name>phosphoenolpyruvate</name>
        <dbReference type="ChEBI" id="CHEBI:58702"/>
    </ligand>
</feature>
<dbReference type="InterPro" id="IPR013792">
    <property type="entry name" value="RNA3'P_cycl/enolpyr_Trfase_a/b"/>
</dbReference>
<dbReference type="EC" id="2.5.1.19" evidence="7"/>
<evidence type="ECO:0000256" key="3">
    <source>
        <dbReference type="ARBA" id="ARBA00022605"/>
    </source>
</evidence>
<dbReference type="PANTHER" id="PTHR21090:SF5">
    <property type="entry name" value="PENTAFUNCTIONAL AROM POLYPEPTIDE"/>
    <property type="match status" value="1"/>
</dbReference>
<comment type="pathway">
    <text evidence="1 7">Metabolic intermediate biosynthesis; chorismate biosynthesis; chorismate from D-erythrose 4-phosphate and phosphoenolpyruvate: step 6/7.</text>
</comment>
<feature type="binding site" evidence="7">
    <location>
        <position position="417"/>
    </location>
    <ligand>
        <name>phosphoenolpyruvate</name>
        <dbReference type="ChEBI" id="CHEBI:58702"/>
    </ligand>
</feature>
<feature type="binding site" evidence="7">
    <location>
        <position position="47"/>
    </location>
    <ligand>
        <name>3-phosphoshikimate</name>
        <dbReference type="ChEBI" id="CHEBI:145989"/>
    </ligand>
</feature>
<dbReference type="InterPro" id="IPR036968">
    <property type="entry name" value="Enolpyruvate_Tfrase_sf"/>
</dbReference>
<comment type="function">
    <text evidence="7">Catalyzes the transfer of the enolpyruvyl moiety of phosphoenolpyruvate (PEP) to the 5-hydroxyl of shikimate-3-phosphate (S3P) to produce enolpyruvyl shikimate-3-phosphate and inorganic phosphate.</text>
</comment>
<feature type="binding site" evidence="7">
    <location>
        <position position="372"/>
    </location>
    <ligand>
        <name>3-phosphoshikimate</name>
        <dbReference type="ChEBI" id="CHEBI:145989"/>
    </ligand>
</feature>
<dbReference type="Proteomes" id="UP001597453">
    <property type="component" value="Unassembled WGS sequence"/>
</dbReference>
<keyword evidence="3 7" id="KW-0028">Amino-acid biosynthesis</keyword>
<comment type="subcellular location">
    <subcellularLocation>
        <location evidence="7">Cytoplasm</location>
    </subcellularLocation>
</comment>
<keyword evidence="7" id="KW-0963">Cytoplasm</keyword>
<proteinExistence type="inferred from homology"/>
<feature type="binding site" evidence="7">
    <location>
        <position position="196"/>
    </location>
    <ligand>
        <name>3-phosphoshikimate</name>
        <dbReference type="ChEBI" id="CHEBI:145989"/>
    </ligand>
</feature>
<comment type="caution">
    <text evidence="10">The sequence shown here is derived from an EMBL/GenBank/DDBJ whole genome shotgun (WGS) entry which is preliminary data.</text>
</comment>
<evidence type="ECO:0000256" key="7">
    <source>
        <dbReference type="HAMAP-Rule" id="MF_00210"/>
    </source>
</evidence>
<feature type="binding site" evidence="7">
    <location>
        <position position="197"/>
    </location>
    <ligand>
        <name>3-phosphoshikimate</name>
        <dbReference type="ChEBI" id="CHEBI:145989"/>
    </ligand>
</feature>
<sequence length="497" mass="52218">MQIFNYSGDDFDLYGQFGGDTDTATGPWSAPQTGGPIDATVRIPGSKSLTNRELILAALAAEPTVLRGALLARDTRLMISALEKLGVDIEVNHDRHGTPTITVTPPDEFSGAVDIDCGLAGTVMRFVPTVAALALGPVTFDGDEGARLRPMGGTLQALRALGVQVRDDGRGRLPFSIFGTGSITGGDIEIDASASSQFVSGLLLSAPRFDEGLTLRHTGAGLPSLPHIEMTLATLRARGVDARTIDERTWRVEPGPIRGGDIVIEPDLSNAAPFLIAAVVCGGTVRIPDWPTTTTQVGDHLRELLAPFGAECTLDDRALTCTVANGIAQGAEISGADLNLEHAGELAPNLAALLALCHGPSTLTGIAHLRGHETDRLAALAAELSRVGCQVTELEDGLHIVPSARNAALWQCYADHRMATSGAIMGLVTDGITVDDIECTSKTLPDFAEMWCSMLGVDAAASADTSVRDEFIHFDVPQRSTPSTDTSTSTDRPGDAR</sequence>